<organism evidence="1 2">
    <name type="scientific">Nicotiana tabacum</name>
    <name type="common">Common tobacco</name>
    <dbReference type="NCBI Taxonomy" id="4097"/>
    <lineage>
        <taxon>Eukaryota</taxon>
        <taxon>Viridiplantae</taxon>
        <taxon>Streptophyta</taxon>
        <taxon>Embryophyta</taxon>
        <taxon>Tracheophyta</taxon>
        <taxon>Spermatophyta</taxon>
        <taxon>Magnoliopsida</taxon>
        <taxon>eudicotyledons</taxon>
        <taxon>Gunneridae</taxon>
        <taxon>Pentapetalae</taxon>
        <taxon>asterids</taxon>
        <taxon>lamiids</taxon>
        <taxon>Solanales</taxon>
        <taxon>Solanaceae</taxon>
        <taxon>Nicotianoideae</taxon>
        <taxon>Nicotianeae</taxon>
        <taxon>Nicotiana</taxon>
    </lineage>
</organism>
<reference evidence="1" key="1">
    <citation type="journal article" date="2014" name="Nat. Commun.">
        <title>The tobacco genome sequence and its comparison with those of tomato and potato.</title>
        <authorList>
            <person name="Sierro N."/>
            <person name="Battey J.N."/>
            <person name="Ouadi S."/>
            <person name="Bakaher N."/>
            <person name="Bovet L."/>
            <person name="Willig A."/>
            <person name="Goepfert S."/>
            <person name="Peitsch M.C."/>
            <person name="Ivanov N.V."/>
        </authorList>
    </citation>
    <scope>NUCLEOTIDE SEQUENCE [LARGE SCALE GENOMIC DNA]</scope>
</reference>
<reference evidence="2" key="2">
    <citation type="submission" date="2025-08" db="UniProtKB">
        <authorList>
            <consortium name="RefSeq"/>
        </authorList>
    </citation>
    <scope>IDENTIFICATION</scope>
    <source>
        <tissue evidence="2">Leaf</tissue>
    </source>
</reference>
<dbReference type="RefSeq" id="XP_075079949.1">
    <property type="nucleotide sequence ID" value="XM_075223848.1"/>
</dbReference>
<name>A0AC58S4P5_TOBAC</name>
<sequence>MTVPELDKLIGISEDQLLEDVGKYMKLIATLLYMTMSRPDIPFSVQTLSQFMQQPKKSHWNEVRLCYLIKYGESPVSWKFKNQSTISKSSAEAEYMSMASVISEIVWITTLL</sequence>
<proteinExistence type="predicted"/>
<dbReference type="Proteomes" id="UP000790787">
    <property type="component" value="Chromosome 10"/>
</dbReference>
<gene>
    <name evidence="2" type="primary">LOC142165255</name>
</gene>
<accession>A0AC58S4P5</accession>
<evidence type="ECO:0000313" key="1">
    <source>
        <dbReference type="Proteomes" id="UP000790787"/>
    </source>
</evidence>
<protein>
    <submittedName>
        <fullName evidence="2">Secreted RxLR effector protein 161-like</fullName>
    </submittedName>
</protein>
<evidence type="ECO:0000313" key="2">
    <source>
        <dbReference type="RefSeq" id="XP_075079949.1"/>
    </source>
</evidence>
<keyword evidence="1" id="KW-1185">Reference proteome</keyword>